<feature type="domain" description="Peptidase S9 prolyl oligopeptidase catalytic" evidence="7">
    <location>
        <begin position="512"/>
        <end position="721"/>
    </location>
</feature>
<keyword evidence="3" id="KW-0645">Protease</keyword>
<evidence type="ECO:0000256" key="6">
    <source>
        <dbReference type="SAM" id="SignalP"/>
    </source>
</evidence>
<dbReference type="Pfam" id="PF00326">
    <property type="entry name" value="Peptidase_S9"/>
    <property type="match status" value="1"/>
</dbReference>
<dbReference type="EC" id="3.4.21.26" evidence="2"/>
<keyword evidence="6" id="KW-0732">Signal</keyword>
<evidence type="ECO:0000313" key="10">
    <source>
        <dbReference type="Proteomes" id="UP000619838"/>
    </source>
</evidence>
<proteinExistence type="predicted"/>
<dbReference type="PRINTS" id="PR00862">
    <property type="entry name" value="PROLIGOPTASE"/>
</dbReference>
<evidence type="ECO:0000256" key="1">
    <source>
        <dbReference type="ARBA" id="ARBA00001070"/>
    </source>
</evidence>
<dbReference type="Pfam" id="PF02897">
    <property type="entry name" value="Peptidase_S9_N"/>
    <property type="match status" value="1"/>
</dbReference>
<evidence type="ECO:0000259" key="8">
    <source>
        <dbReference type="Pfam" id="PF02897"/>
    </source>
</evidence>
<gene>
    <name evidence="9" type="ORF">INT08_03425</name>
</gene>
<comment type="catalytic activity">
    <reaction evidence="1">
        <text>Hydrolysis of Pro-|-Xaa &gt;&gt; Ala-|-Xaa in oligopeptides.</text>
        <dbReference type="EC" id="3.4.21.26"/>
    </reaction>
</comment>
<dbReference type="Gene3D" id="3.40.50.1820">
    <property type="entry name" value="alpha/beta hydrolase"/>
    <property type="match status" value="1"/>
</dbReference>
<feature type="chain" id="PRO_5045793829" description="prolyl oligopeptidase" evidence="6">
    <location>
        <begin position="27"/>
        <end position="730"/>
    </location>
</feature>
<keyword evidence="5" id="KW-0720">Serine protease</keyword>
<protein>
    <recommendedName>
        <fullName evidence="2">prolyl oligopeptidase</fullName>
        <ecNumber evidence="2">3.4.21.26</ecNumber>
    </recommendedName>
</protein>
<dbReference type="InterPro" id="IPR023302">
    <property type="entry name" value="Pept_S9A_N"/>
</dbReference>
<evidence type="ECO:0000256" key="3">
    <source>
        <dbReference type="ARBA" id="ARBA00022670"/>
    </source>
</evidence>
<dbReference type="PANTHER" id="PTHR42881">
    <property type="entry name" value="PROLYL ENDOPEPTIDASE"/>
    <property type="match status" value="1"/>
</dbReference>
<keyword evidence="10" id="KW-1185">Reference proteome</keyword>
<feature type="signal peptide" evidence="6">
    <location>
        <begin position="1"/>
        <end position="26"/>
    </location>
</feature>
<organism evidence="9 10">
    <name type="scientific">Prosthecochloris ethylica</name>
    <dbReference type="NCBI Taxonomy" id="2743976"/>
    <lineage>
        <taxon>Bacteria</taxon>
        <taxon>Pseudomonadati</taxon>
        <taxon>Chlorobiota</taxon>
        <taxon>Chlorobiia</taxon>
        <taxon>Chlorobiales</taxon>
        <taxon>Chlorobiaceae</taxon>
        <taxon>Prosthecochloris</taxon>
    </lineage>
</organism>
<dbReference type="Gene3D" id="2.130.10.120">
    <property type="entry name" value="Prolyl oligopeptidase, N-terminal domain"/>
    <property type="match status" value="1"/>
</dbReference>
<dbReference type="InterPro" id="IPR029058">
    <property type="entry name" value="AB_hydrolase_fold"/>
</dbReference>
<keyword evidence="4" id="KW-0378">Hydrolase</keyword>
<dbReference type="InterPro" id="IPR051167">
    <property type="entry name" value="Prolyl_oligopep/macrocyclase"/>
</dbReference>
<evidence type="ECO:0000259" key="7">
    <source>
        <dbReference type="Pfam" id="PF00326"/>
    </source>
</evidence>
<reference evidence="9 10" key="1">
    <citation type="journal article" date="2020" name="Microorganisms">
        <title>Simultaneous Genome Sequencing of Prosthecochloris ethylica and Desulfuromonas acetoxidans within a Syntrophic Mixture Reveals Unique Pili and Protein Interactions.</title>
        <authorList>
            <person name="Kyndt J.A."/>
            <person name="Van Beeumen J.J."/>
            <person name="Meyer T.E."/>
        </authorList>
    </citation>
    <scope>NUCLEOTIDE SEQUENCE [LARGE SCALE GENOMIC DNA]</scope>
    <source>
        <strain evidence="9 10">N3</strain>
    </source>
</reference>
<feature type="domain" description="Peptidase S9A N-terminal" evidence="8">
    <location>
        <begin position="41"/>
        <end position="437"/>
    </location>
</feature>
<comment type="caution">
    <text evidence="9">The sequence shown here is derived from an EMBL/GenBank/DDBJ whole genome shotgun (WGS) entry which is preliminary data.</text>
</comment>
<dbReference type="Proteomes" id="UP000619838">
    <property type="component" value="Unassembled WGS sequence"/>
</dbReference>
<dbReference type="SUPFAM" id="SSF53474">
    <property type="entry name" value="alpha/beta-Hydrolases"/>
    <property type="match status" value="1"/>
</dbReference>
<evidence type="ECO:0000256" key="5">
    <source>
        <dbReference type="ARBA" id="ARBA00022825"/>
    </source>
</evidence>
<accession>A0ABR9XQW0</accession>
<evidence type="ECO:0000313" key="9">
    <source>
        <dbReference type="EMBL" id="MBF0636233.1"/>
    </source>
</evidence>
<dbReference type="EMBL" id="JADGII010000004">
    <property type="protein sequence ID" value="MBF0636233.1"/>
    <property type="molecule type" value="Genomic_DNA"/>
</dbReference>
<dbReference type="PANTHER" id="PTHR42881:SF2">
    <property type="entry name" value="PROLYL ENDOPEPTIDASE"/>
    <property type="match status" value="1"/>
</dbReference>
<dbReference type="SUPFAM" id="SSF50993">
    <property type="entry name" value="Peptidase/esterase 'gauge' domain"/>
    <property type="match status" value="1"/>
</dbReference>
<evidence type="ECO:0000256" key="4">
    <source>
        <dbReference type="ARBA" id="ARBA00022801"/>
    </source>
</evidence>
<dbReference type="InterPro" id="IPR002470">
    <property type="entry name" value="Peptidase_S9A"/>
</dbReference>
<dbReference type="InterPro" id="IPR001375">
    <property type="entry name" value="Peptidase_S9_cat"/>
</dbReference>
<name>A0ABR9XQW0_9CHLB</name>
<sequence length="730" mass="81471">MKFSRAHLLLLCTLLFQQLIAIPVHSAPPAGAAPATPFRETVCDTTIRDPYRYMEELRDPRVASWMKEQAAHARTVLNSINGREELISSMFEFDRRKQAKVYNLSITESNRYFYLKRLPDEETGKLYYRDGFSGKEHLLFDPAAYRPESGARFTVNRIAPSDDGSLVVVSVAADGSENAELRLIDVRSGKLLPDVIDRCRFASPSWLPDGSAFFYNRMQKGDLLSADIQKNSAIYLHRPGTDPQQDREIFSRATHPDLPLRPEDIPGLHVDRHSGYMFAFIHNVDPRLHVYYAPLSQLDSSRISWKPLLKPSDNVHDFEVTDRDIYIYTARNAPNFSVRKTSLASPDIENAETVIAEPDNGVLTSFALTSEGLYSTISLNGVQAELHRMNPDGSDRRRLHLPFPAGTIRLQSRGFSFSDAWVVIAGWTSDYKRYRYDAAQERFLDETLSSPAAYPEYDNLVIEEVMVPSHDGVQVPLSLIYQKGLERDGGNPLLMYGYGAYGNAITPFFSPGLLLWTHHGGVLAVAHVRGGGELGDAWHRAGMKTRKRNSWMDMIALAHYTVENGYTSPEHIAVNGASAGGILVGRAVTERPDLFAAVISRVGAMNPLRGETTPNGPVNIPEFGTVSDPEECRALIDMDPYLNLRYGVRYPAALITAGINDPRVIAWQPAKFAARLQAATTSQKPVLLSVDFQSGHGIGNARTQQFEQLADVLSFAFWQTGHRGFQPERP</sequence>
<evidence type="ECO:0000256" key="2">
    <source>
        <dbReference type="ARBA" id="ARBA00011897"/>
    </source>
</evidence>